<sequence>MPMVGNVADYDATLSQYATLAEDREHAVNAPVYSDLFMLGALGSRGLCTAPLCAEILASQMSDEPIPMDASTLAALNPNRLWVRKLLKGKAVK</sequence>
<dbReference type="InterPro" id="IPR036188">
    <property type="entry name" value="FAD/NAD-bd_sf"/>
</dbReference>
<comment type="caution">
    <text evidence="1">The sequence shown here is derived from an EMBL/GenBank/DDBJ whole genome shotgun (WGS) entry which is preliminary data.</text>
</comment>
<evidence type="ECO:0000313" key="1">
    <source>
        <dbReference type="EMBL" id="MPN23181.1"/>
    </source>
</evidence>
<dbReference type="Gene3D" id="3.50.50.60">
    <property type="entry name" value="FAD/NAD(P)-binding domain"/>
    <property type="match status" value="1"/>
</dbReference>
<dbReference type="EMBL" id="VSSQ01071616">
    <property type="protein sequence ID" value="MPN23181.1"/>
    <property type="molecule type" value="Genomic_DNA"/>
</dbReference>
<proteinExistence type="predicted"/>
<organism evidence="1">
    <name type="scientific">bioreactor metagenome</name>
    <dbReference type="NCBI Taxonomy" id="1076179"/>
    <lineage>
        <taxon>unclassified sequences</taxon>
        <taxon>metagenomes</taxon>
        <taxon>ecological metagenomes</taxon>
    </lineage>
</organism>
<dbReference type="AlphaFoldDB" id="A0A645G8E9"/>
<reference evidence="1" key="1">
    <citation type="submission" date="2019-08" db="EMBL/GenBank/DDBJ databases">
        <authorList>
            <person name="Kucharzyk K."/>
            <person name="Murdoch R.W."/>
            <person name="Higgins S."/>
            <person name="Loffler F."/>
        </authorList>
    </citation>
    <scope>NUCLEOTIDE SEQUENCE</scope>
</reference>
<name>A0A645G8E9_9ZZZZ</name>
<gene>
    <name evidence="1" type="primary">mnmC_21</name>
    <name evidence="1" type="ORF">SDC9_170569</name>
</gene>
<protein>
    <submittedName>
        <fullName evidence="1">tRNA 5-methylaminomethyl-2-thiouridine biosynthesis bifunctional protein MnmC</fullName>
    </submittedName>
</protein>
<accession>A0A645G8E9</accession>